<keyword evidence="7" id="KW-1133">Transmembrane helix</keyword>
<evidence type="ECO:0000313" key="10">
    <source>
        <dbReference type="EMBL" id="NHZ33383.1"/>
    </source>
</evidence>
<dbReference type="PROSITE" id="PS50109">
    <property type="entry name" value="HIS_KIN"/>
    <property type="match status" value="1"/>
</dbReference>
<feature type="transmembrane region" description="Helical" evidence="7">
    <location>
        <begin position="52"/>
        <end position="68"/>
    </location>
</feature>
<dbReference type="InterPro" id="IPR005467">
    <property type="entry name" value="His_kinase_dom"/>
</dbReference>
<dbReference type="SUPFAM" id="SSF55874">
    <property type="entry name" value="ATPase domain of HSP90 chaperone/DNA topoisomerase II/histidine kinase"/>
    <property type="match status" value="1"/>
</dbReference>
<dbReference type="CDD" id="cd00082">
    <property type="entry name" value="HisKA"/>
    <property type="match status" value="1"/>
</dbReference>
<dbReference type="InterPro" id="IPR003594">
    <property type="entry name" value="HATPase_dom"/>
</dbReference>
<accession>A0ABX0LFK3</accession>
<evidence type="ECO:0000256" key="7">
    <source>
        <dbReference type="SAM" id="Phobius"/>
    </source>
</evidence>
<keyword evidence="3 6" id="KW-0597">Phosphoprotein</keyword>
<proteinExistence type="predicted"/>
<dbReference type="SUPFAM" id="SSF52172">
    <property type="entry name" value="CheY-like"/>
    <property type="match status" value="1"/>
</dbReference>
<evidence type="ECO:0000256" key="1">
    <source>
        <dbReference type="ARBA" id="ARBA00000085"/>
    </source>
</evidence>
<evidence type="ECO:0000256" key="5">
    <source>
        <dbReference type="ARBA" id="ARBA00022777"/>
    </source>
</evidence>
<evidence type="ECO:0000256" key="6">
    <source>
        <dbReference type="PROSITE-ProRule" id="PRU00169"/>
    </source>
</evidence>
<dbReference type="RefSeq" id="WP_167222990.1">
    <property type="nucleotide sequence ID" value="NZ_VUYU01000004.1"/>
</dbReference>
<feature type="modified residue" description="4-aspartylphosphate" evidence="6">
    <location>
        <position position="515"/>
    </location>
</feature>
<dbReference type="SUPFAM" id="SSF47384">
    <property type="entry name" value="Homodimeric domain of signal transducing histidine kinase"/>
    <property type="match status" value="1"/>
</dbReference>
<dbReference type="Pfam" id="PF00072">
    <property type="entry name" value="Response_reg"/>
    <property type="match status" value="1"/>
</dbReference>
<feature type="transmembrane region" description="Helical" evidence="7">
    <location>
        <begin position="89"/>
        <end position="108"/>
    </location>
</feature>
<dbReference type="InterPro" id="IPR001789">
    <property type="entry name" value="Sig_transdc_resp-reg_receiver"/>
</dbReference>
<dbReference type="Proteomes" id="UP000785613">
    <property type="component" value="Unassembled WGS sequence"/>
</dbReference>
<comment type="caution">
    <text evidence="10">The sequence shown here is derived from an EMBL/GenBank/DDBJ whole genome shotgun (WGS) entry which is preliminary data.</text>
</comment>
<dbReference type="EMBL" id="VUYU01000004">
    <property type="protein sequence ID" value="NHZ33383.1"/>
    <property type="molecule type" value="Genomic_DNA"/>
</dbReference>
<keyword evidence="11" id="KW-1185">Reference proteome</keyword>
<feature type="transmembrane region" description="Helical" evidence="7">
    <location>
        <begin position="139"/>
        <end position="157"/>
    </location>
</feature>
<feature type="domain" description="Histidine kinase" evidence="8">
    <location>
        <begin position="231"/>
        <end position="444"/>
    </location>
</feature>
<keyword evidence="7" id="KW-0812">Transmembrane</keyword>
<dbReference type="Pfam" id="PF02518">
    <property type="entry name" value="HATPase_c"/>
    <property type="match status" value="1"/>
</dbReference>
<feature type="transmembrane region" description="Helical" evidence="7">
    <location>
        <begin position="169"/>
        <end position="187"/>
    </location>
</feature>
<organism evidence="10 11">
    <name type="scientific">Massilia rubra</name>
    <dbReference type="NCBI Taxonomy" id="2607910"/>
    <lineage>
        <taxon>Bacteria</taxon>
        <taxon>Pseudomonadati</taxon>
        <taxon>Pseudomonadota</taxon>
        <taxon>Betaproteobacteria</taxon>
        <taxon>Burkholderiales</taxon>
        <taxon>Oxalobacteraceae</taxon>
        <taxon>Telluria group</taxon>
        <taxon>Massilia</taxon>
    </lineage>
</organism>
<dbReference type="InterPro" id="IPR036097">
    <property type="entry name" value="HisK_dim/P_sf"/>
</dbReference>
<dbReference type="PANTHER" id="PTHR43047:SF9">
    <property type="entry name" value="HISTIDINE KINASE"/>
    <property type="match status" value="1"/>
</dbReference>
<dbReference type="PROSITE" id="PS50110">
    <property type="entry name" value="RESPONSE_REGULATORY"/>
    <property type="match status" value="1"/>
</dbReference>
<dbReference type="PANTHER" id="PTHR43047">
    <property type="entry name" value="TWO-COMPONENT HISTIDINE PROTEIN KINASE"/>
    <property type="match status" value="1"/>
</dbReference>
<evidence type="ECO:0000313" key="11">
    <source>
        <dbReference type="Proteomes" id="UP000785613"/>
    </source>
</evidence>
<dbReference type="InterPro" id="IPR011006">
    <property type="entry name" value="CheY-like_superfamily"/>
</dbReference>
<dbReference type="Pfam" id="PF00512">
    <property type="entry name" value="HisKA"/>
    <property type="match status" value="1"/>
</dbReference>
<feature type="domain" description="Response regulatory" evidence="9">
    <location>
        <begin position="466"/>
        <end position="580"/>
    </location>
</feature>
<reference evidence="10 11" key="1">
    <citation type="submission" date="2019-09" db="EMBL/GenBank/DDBJ databases">
        <title>Taxonomy of Antarctic Massilia spp.: description of Massilia rubra sp. nov., Massilia aquatica sp. nov., Massilia mucilaginosa sp. nov., Massilia frigida sp. nov. isolated from streams, lakes and regoliths.</title>
        <authorList>
            <person name="Holochova P."/>
            <person name="Sedlacek I."/>
            <person name="Kralova S."/>
            <person name="Maslanova I."/>
            <person name="Busse H.-J."/>
            <person name="Stankova E."/>
            <person name="Vrbovska V."/>
            <person name="Kovarovic V."/>
            <person name="Bartak M."/>
            <person name="Svec P."/>
            <person name="Pantucek R."/>
        </authorList>
    </citation>
    <scope>NUCLEOTIDE SEQUENCE [LARGE SCALE GENOMIC DNA]</scope>
    <source>
        <strain evidence="10 11">CCM 8692</strain>
    </source>
</reference>
<feature type="transmembrane region" description="Helical" evidence="7">
    <location>
        <begin position="29"/>
        <end position="46"/>
    </location>
</feature>
<keyword evidence="7" id="KW-0472">Membrane</keyword>
<feature type="transmembrane region" description="Helical" evidence="7">
    <location>
        <begin position="114"/>
        <end position="132"/>
    </location>
</feature>
<dbReference type="GO" id="GO:0016301">
    <property type="term" value="F:kinase activity"/>
    <property type="evidence" value="ECO:0007669"/>
    <property type="project" value="UniProtKB-KW"/>
</dbReference>
<dbReference type="InterPro" id="IPR004358">
    <property type="entry name" value="Sig_transdc_His_kin-like_C"/>
</dbReference>
<sequence>MPRPAQPEGAEDLLDEELLRLLAKQSRRLPLPIFLAAALMAWLASYPGWPSPLLLSWVAVLGTMLMARRSLLGRLPAMHAVPLRLRMRVAVALNAMNGLSHGAGLLFFPQEAMLPLAIASLLLVGLCAGAVATTAGNRALFLAYALPVMGALVLRWLATAQAPGPQPFALAIAFILALFGAVLLSLADDAYRLFCESFAIRLQQASLNRELRAALERAEAASRAKTRFLASASHDLRQPIHTLSLFAASLAMRPLDPVSRDISRHIDLALESLGTQLDALLDISKLDAGVVAVQPGRVELAGLIERICQQYEPIALAKGLRVSCQASQAAVTTDPVLLARVVGNLVDNAIKYTLQGDIALSVSAHGGVAVLAIEDSGVGIADDEQVRVFEEFYQVGNPERDRGKGLGLGLSIVGRTAELLGVRMEMVSRPGIGTGFYLVLALAPEEPAALAAPAHAHAHADLAGRHVLVVDDEEGIRQGMRLLLEGMGARVTLAEGEADALAAVHAGRPDFILSDLRLRGAQSGIALIAKVRAFAPDIAALLISGDTSPERLREAQAANIPLLHKPVVLDQLRHALSAIPATSPEPGPSHD</sequence>
<dbReference type="SMART" id="SM00387">
    <property type="entry name" value="HATPase_c"/>
    <property type="match status" value="1"/>
</dbReference>
<dbReference type="SMART" id="SM00448">
    <property type="entry name" value="REC"/>
    <property type="match status" value="1"/>
</dbReference>
<gene>
    <name evidence="10" type="ORF">F0185_07235</name>
</gene>
<name>A0ABX0LFK3_9BURK</name>
<dbReference type="PRINTS" id="PR00344">
    <property type="entry name" value="BCTRLSENSOR"/>
</dbReference>
<dbReference type="CDD" id="cd00156">
    <property type="entry name" value="REC"/>
    <property type="match status" value="1"/>
</dbReference>
<evidence type="ECO:0000256" key="3">
    <source>
        <dbReference type="ARBA" id="ARBA00022553"/>
    </source>
</evidence>
<evidence type="ECO:0000256" key="4">
    <source>
        <dbReference type="ARBA" id="ARBA00022679"/>
    </source>
</evidence>
<keyword evidence="5 10" id="KW-0418">Kinase</keyword>
<evidence type="ECO:0000256" key="2">
    <source>
        <dbReference type="ARBA" id="ARBA00012438"/>
    </source>
</evidence>
<dbReference type="InterPro" id="IPR036890">
    <property type="entry name" value="HATPase_C_sf"/>
</dbReference>
<dbReference type="Gene3D" id="1.10.287.130">
    <property type="match status" value="1"/>
</dbReference>
<dbReference type="Gene3D" id="3.40.50.2300">
    <property type="match status" value="1"/>
</dbReference>
<protein>
    <recommendedName>
        <fullName evidence="2">histidine kinase</fullName>
        <ecNumber evidence="2">2.7.13.3</ecNumber>
    </recommendedName>
</protein>
<dbReference type="EC" id="2.7.13.3" evidence="2"/>
<evidence type="ECO:0000259" key="9">
    <source>
        <dbReference type="PROSITE" id="PS50110"/>
    </source>
</evidence>
<dbReference type="SMART" id="SM00388">
    <property type="entry name" value="HisKA"/>
    <property type="match status" value="1"/>
</dbReference>
<keyword evidence="4" id="KW-0808">Transferase</keyword>
<dbReference type="Gene3D" id="3.30.565.10">
    <property type="entry name" value="Histidine kinase-like ATPase, C-terminal domain"/>
    <property type="match status" value="1"/>
</dbReference>
<comment type="catalytic activity">
    <reaction evidence="1">
        <text>ATP + protein L-histidine = ADP + protein N-phospho-L-histidine.</text>
        <dbReference type="EC" id="2.7.13.3"/>
    </reaction>
</comment>
<evidence type="ECO:0000259" key="8">
    <source>
        <dbReference type="PROSITE" id="PS50109"/>
    </source>
</evidence>
<dbReference type="InterPro" id="IPR003661">
    <property type="entry name" value="HisK_dim/P_dom"/>
</dbReference>